<accession>A0A2G8R8B5</accession>
<organism evidence="1 2">
    <name type="scientific">Puniceibacterium antarcticum</name>
    <dbReference type="NCBI Taxonomy" id="1206336"/>
    <lineage>
        <taxon>Bacteria</taxon>
        <taxon>Pseudomonadati</taxon>
        <taxon>Pseudomonadota</taxon>
        <taxon>Alphaproteobacteria</taxon>
        <taxon>Rhodobacterales</taxon>
        <taxon>Paracoccaceae</taxon>
        <taxon>Puniceibacterium</taxon>
    </lineage>
</organism>
<dbReference type="AlphaFoldDB" id="A0A2G8R8B5"/>
<evidence type="ECO:0000313" key="2">
    <source>
        <dbReference type="Proteomes" id="UP000231259"/>
    </source>
</evidence>
<protein>
    <submittedName>
        <fullName evidence="1">Uncharacterized protein</fullName>
    </submittedName>
</protein>
<reference evidence="1 2" key="1">
    <citation type="submission" date="2013-09" db="EMBL/GenBank/DDBJ databases">
        <title>Genome sequencing of Phaeobacter antarcticus sp. nov. SM1211.</title>
        <authorList>
            <person name="Zhang X.-Y."/>
            <person name="Liu C."/>
            <person name="Chen X.-L."/>
            <person name="Xie B.-B."/>
            <person name="Qin Q.-L."/>
            <person name="Rong J.-C."/>
            <person name="Zhang Y.-Z."/>
        </authorList>
    </citation>
    <scope>NUCLEOTIDE SEQUENCE [LARGE SCALE GENOMIC DNA]</scope>
    <source>
        <strain evidence="1 2">SM1211</strain>
    </source>
</reference>
<comment type="caution">
    <text evidence="1">The sequence shown here is derived from an EMBL/GenBank/DDBJ whole genome shotgun (WGS) entry which is preliminary data.</text>
</comment>
<evidence type="ECO:0000313" key="1">
    <source>
        <dbReference type="EMBL" id="PIL17796.1"/>
    </source>
</evidence>
<dbReference type="EMBL" id="AWWI01000155">
    <property type="protein sequence ID" value="PIL17796.1"/>
    <property type="molecule type" value="Genomic_DNA"/>
</dbReference>
<proteinExistence type="predicted"/>
<keyword evidence="2" id="KW-1185">Reference proteome</keyword>
<sequence length="40" mass="4434">MWPKPVALVGFVLQVAKIGFINADGPRNIKNILPQTRFIA</sequence>
<gene>
    <name evidence="1" type="ORF">P775_23055</name>
</gene>
<name>A0A2G8R8B5_9RHOB</name>
<dbReference type="Proteomes" id="UP000231259">
    <property type="component" value="Unassembled WGS sequence"/>
</dbReference>